<dbReference type="NCBIfam" id="NF006043">
    <property type="entry name" value="PRK08186.1"/>
    <property type="match status" value="1"/>
</dbReference>
<dbReference type="Proteomes" id="UP001465153">
    <property type="component" value="Unassembled WGS sequence"/>
</dbReference>
<sequence>MQSMTISALRAAYIAGELTPEKLIANIHERAEQFRDRNIWIHQLTIEELTPFIEGLAHKNIEDYPLWGIPFAIKDNIDLIGITTTAGCEEFKYTPEKSATVVANLINAGAIPIGKTNLDQFATGLNGTRSPFGACKNSFDKNYISGGSSSGSAVSVALGLATFSLGSDTAGSGRVPACFNNLVGLKPSRGLLSAAGMVPACKSLDCMSIFALSTEDANAVLSSAESFDEADEYSRKNPSANNTRYFGRQKLPLTLGIIDPSQLKFFGDENYQKAYADVIEKLETTEDITLVHVDYSPFDEVAKLLYEGPWVAERYLAAEELINTNPEAIFPVVRDIIAPGGEPKAHQLFSAQYKLQGFARTCKDQVNKFDALLMPTAGRLFTIEEMLAEPIKHNSELGFYTNFVNLLDLSAVAVPTSFTEKNLPFGITLIGDTFADRALLSIANYLETIFPTPEGTGKADKPRMELPAVATNKTVDVVVCGAHLEGLSLNWQLTERGGELIDSTTTSKSYRMYALAGGPPFRPGLIRDTENGEEIIVEVWRLPITEFGSFVAGIPAPLGIGKLELADGRWLPGFICEFSGIEGAEEITELGGWRSYMNTKSQ</sequence>
<name>A0ABQ0A8X8_9GAMM</name>
<proteinExistence type="predicted"/>
<dbReference type="InterPro" id="IPR023631">
    <property type="entry name" value="Amidase_dom"/>
</dbReference>
<dbReference type="Gene3D" id="1.20.58.1700">
    <property type="match status" value="1"/>
</dbReference>
<dbReference type="Pfam" id="PF21986">
    <property type="entry name" value="AH_C"/>
    <property type="match status" value="1"/>
</dbReference>
<comment type="caution">
    <text evidence="3">The sequence shown here is derived from an EMBL/GenBank/DDBJ whole genome shotgun (WGS) entry which is preliminary data.</text>
</comment>
<dbReference type="InterPro" id="IPR000120">
    <property type="entry name" value="Amidase"/>
</dbReference>
<keyword evidence="4" id="KW-1185">Reference proteome</keyword>
<evidence type="ECO:0000313" key="3">
    <source>
        <dbReference type="EMBL" id="GAA6168103.1"/>
    </source>
</evidence>
<evidence type="ECO:0000259" key="2">
    <source>
        <dbReference type="Pfam" id="PF21986"/>
    </source>
</evidence>
<protein>
    <submittedName>
        <fullName evidence="3">Allophanate hydrolase</fullName>
    </submittedName>
</protein>
<dbReference type="PANTHER" id="PTHR11895">
    <property type="entry name" value="TRANSAMIDASE"/>
    <property type="match status" value="1"/>
</dbReference>
<evidence type="ECO:0000259" key="1">
    <source>
        <dbReference type="Pfam" id="PF01425"/>
    </source>
</evidence>
<reference evidence="3 4" key="1">
    <citation type="submission" date="2024-04" db="EMBL/GenBank/DDBJ databases">
        <title>Draft genome sequence of Sessilibacter corallicola NBRC 116591.</title>
        <authorList>
            <person name="Miyakawa T."/>
            <person name="Kusuya Y."/>
            <person name="Miura T."/>
        </authorList>
    </citation>
    <scope>NUCLEOTIDE SEQUENCE [LARGE SCALE GENOMIC DNA]</scope>
    <source>
        <strain evidence="3 4">KU-00831-HH</strain>
    </source>
</reference>
<dbReference type="Gene3D" id="3.90.1300.10">
    <property type="entry name" value="Amidase signature (AS) domain"/>
    <property type="match status" value="1"/>
</dbReference>
<dbReference type="RefSeq" id="WP_353302762.1">
    <property type="nucleotide sequence ID" value="NZ_BAABWN010000005.1"/>
</dbReference>
<dbReference type="EMBL" id="BAABWN010000005">
    <property type="protein sequence ID" value="GAA6168103.1"/>
    <property type="molecule type" value="Genomic_DNA"/>
</dbReference>
<keyword evidence="3" id="KW-0378">Hydrolase</keyword>
<dbReference type="InterPro" id="IPR014085">
    <property type="entry name" value="Allophanate_hydrolase"/>
</dbReference>
<dbReference type="GO" id="GO:0016787">
    <property type="term" value="F:hydrolase activity"/>
    <property type="evidence" value="ECO:0007669"/>
    <property type="project" value="UniProtKB-KW"/>
</dbReference>
<feature type="domain" description="Amidase" evidence="1">
    <location>
        <begin position="60"/>
        <end position="440"/>
    </location>
</feature>
<dbReference type="InterPro" id="IPR036928">
    <property type="entry name" value="AS_sf"/>
</dbReference>
<accession>A0ABQ0A8X8</accession>
<gene>
    <name evidence="3" type="primary">atzF</name>
    <name evidence="3" type="ORF">NBRC116591_19140</name>
</gene>
<feature type="domain" description="Allophanate hydrolase C-terminal" evidence="2">
    <location>
        <begin position="475"/>
        <end position="597"/>
    </location>
</feature>
<dbReference type="Pfam" id="PF01425">
    <property type="entry name" value="Amidase"/>
    <property type="match status" value="1"/>
</dbReference>
<dbReference type="SUPFAM" id="SSF75304">
    <property type="entry name" value="Amidase signature (AS) enzymes"/>
    <property type="match status" value="1"/>
</dbReference>
<organism evidence="3 4">
    <name type="scientific">Sessilibacter corallicola</name>
    <dbReference type="NCBI Taxonomy" id="2904075"/>
    <lineage>
        <taxon>Bacteria</taxon>
        <taxon>Pseudomonadati</taxon>
        <taxon>Pseudomonadota</taxon>
        <taxon>Gammaproteobacteria</taxon>
        <taxon>Cellvibrionales</taxon>
        <taxon>Cellvibrionaceae</taxon>
        <taxon>Sessilibacter</taxon>
    </lineage>
</organism>
<dbReference type="PANTHER" id="PTHR11895:SF169">
    <property type="entry name" value="GLUTAMYL-TRNA(GLN) AMIDOTRANSFERASE"/>
    <property type="match status" value="1"/>
</dbReference>
<dbReference type="Gene3D" id="3.10.490.10">
    <property type="entry name" value="Gamma-glutamyl cyclotransferase-like"/>
    <property type="match status" value="1"/>
</dbReference>
<dbReference type="InterPro" id="IPR053844">
    <property type="entry name" value="AH_C"/>
</dbReference>
<evidence type="ECO:0000313" key="4">
    <source>
        <dbReference type="Proteomes" id="UP001465153"/>
    </source>
</evidence>
<dbReference type="NCBIfam" id="TIGR02713">
    <property type="entry name" value="allophanate_hyd"/>
    <property type="match status" value="1"/>
</dbReference>